<protein>
    <recommendedName>
        <fullName evidence="3">B12-binding domain-containing protein</fullName>
    </recommendedName>
</protein>
<evidence type="ECO:0000313" key="1">
    <source>
        <dbReference type="EMBL" id="MBR7800780.1"/>
    </source>
</evidence>
<keyword evidence="2" id="KW-1185">Reference proteome</keyword>
<dbReference type="EMBL" id="JAGSPJ010000005">
    <property type="protein sequence ID" value="MBR7800780.1"/>
    <property type="molecule type" value="Genomic_DNA"/>
</dbReference>
<name>A0A941E1R8_9BURK</name>
<dbReference type="Proteomes" id="UP000678545">
    <property type="component" value="Unassembled WGS sequence"/>
</dbReference>
<accession>A0A941E1R8</accession>
<dbReference type="AlphaFoldDB" id="A0A941E1R8"/>
<evidence type="ECO:0008006" key="3">
    <source>
        <dbReference type="Google" id="ProtNLM"/>
    </source>
</evidence>
<sequence>MQTHFLLINPPQTCIGRRFPQESILPFAMQELSKALLNAGFSVELLDAESDRLSLFKIVQATRRYAPQCVLIGYKDVSSANPIGSMLCTMLRAILPRLPVIVDVGNWHNLDVSSTSC</sequence>
<dbReference type="RefSeq" id="WP_212675917.1">
    <property type="nucleotide sequence ID" value="NZ_JAGSPJ010000005.1"/>
</dbReference>
<proteinExistence type="predicted"/>
<evidence type="ECO:0000313" key="2">
    <source>
        <dbReference type="Proteomes" id="UP000678545"/>
    </source>
</evidence>
<reference evidence="1" key="1">
    <citation type="submission" date="2021-04" db="EMBL/GenBank/DDBJ databases">
        <title>novel species isolated from subtropical streams in China.</title>
        <authorList>
            <person name="Lu H."/>
        </authorList>
    </citation>
    <scope>NUCLEOTIDE SEQUENCE</scope>
    <source>
        <strain evidence="1">FT137W</strain>
    </source>
</reference>
<gene>
    <name evidence="1" type="ORF">KDM90_12290</name>
</gene>
<organism evidence="1 2">
    <name type="scientific">Undibacterium fentianense</name>
    <dbReference type="NCBI Taxonomy" id="2828728"/>
    <lineage>
        <taxon>Bacteria</taxon>
        <taxon>Pseudomonadati</taxon>
        <taxon>Pseudomonadota</taxon>
        <taxon>Betaproteobacteria</taxon>
        <taxon>Burkholderiales</taxon>
        <taxon>Oxalobacteraceae</taxon>
        <taxon>Undibacterium</taxon>
    </lineage>
</organism>
<comment type="caution">
    <text evidence="1">The sequence shown here is derived from an EMBL/GenBank/DDBJ whole genome shotgun (WGS) entry which is preliminary data.</text>
</comment>